<gene>
    <name evidence="1" type="ORF">ACFSJD_07705</name>
</gene>
<organism evidence="1 2">
    <name type="scientific">Pseudonocardia yunnanensis</name>
    <dbReference type="NCBI Taxonomy" id="58107"/>
    <lineage>
        <taxon>Bacteria</taxon>
        <taxon>Bacillati</taxon>
        <taxon>Actinomycetota</taxon>
        <taxon>Actinomycetes</taxon>
        <taxon>Pseudonocardiales</taxon>
        <taxon>Pseudonocardiaceae</taxon>
        <taxon>Pseudonocardia</taxon>
    </lineage>
</organism>
<comment type="caution">
    <text evidence="1">The sequence shown here is derived from an EMBL/GenBank/DDBJ whole genome shotgun (WGS) entry which is preliminary data.</text>
</comment>
<dbReference type="EMBL" id="JBHUCO010000008">
    <property type="protein sequence ID" value="MFD1517365.1"/>
    <property type="molecule type" value="Genomic_DNA"/>
</dbReference>
<sequence length="65" mass="7663">MGPRARDELAVAIDETRCALQELRETWDIGMRRTLAQLDQVHRLTEQLAQRVADYQSLRRPSDRR</sequence>
<dbReference type="RefSeq" id="WP_344722715.1">
    <property type="nucleotide sequence ID" value="NZ_BAAAUS010000013.1"/>
</dbReference>
<name>A0ABW4ET48_9PSEU</name>
<evidence type="ECO:0000313" key="1">
    <source>
        <dbReference type="EMBL" id="MFD1517365.1"/>
    </source>
</evidence>
<proteinExistence type="predicted"/>
<protein>
    <submittedName>
        <fullName evidence="1">Uncharacterized protein</fullName>
    </submittedName>
</protein>
<accession>A0ABW4ET48</accession>
<reference evidence="2" key="1">
    <citation type="journal article" date="2019" name="Int. J. Syst. Evol. Microbiol.">
        <title>The Global Catalogue of Microorganisms (GCM) 10K type strain sequencing project: providing services to taxonomists for standard genome sequencing and annotation.</title>
        <authorList>
            <consortium name="The Broad Institute Genomics Platform"/>
            <consortium name="The Broad Institute Genome Sequencing Center for Infectious Disease"/>
            <person name="Wu L."/>
            <person name="Ma J."/>
        </authorList>
    </citation>
    <scope>NUCLEOTIDE SEQUENCE [LARGE SCALE GENOMIC DNA]</scope>
    <source>
        <strain evidence="2">CCM 7043</strain>
    </source>
</reference>
<evidence type="ECO:0000313" key="2">
    <source>
        <dbReference type="Proteomes" id="UP001597114"/>
    </source>
</evidence>
<dbReference type="Proteomes" id="UP001597114">
    <property type="component" value="Unassembled WGS sequence"/>
</dbReference>
<keyword evidence="2" id="KW-1185">Reference proteome</keyword>